<feature type="binding site" evidence="18">
    <location>
        <begin position="122"/>
        <end position="128"/>
    </location>
    <ligand>
        <name>(6S)-NADPHX</name>
        <dbReference type="ChEBI" id="CHEBI:64076"/>
    </ligand>
</feature>
<dbReference type="EC" id="4.2.1.136" evidence="19"/>
<feature type="binding site" evidence="17">
    <location>
        <position position="247"/>
    </location>
    <ligand>
        <name>(6S)-NADPHX</name>
        <dbReference type="ChEBI" id="CHEBI:64076"/>
    </ligand>
</feature>
<evidence type="ECO:0000256" key="15">
    <source>
        <dbReference type="ARBA" id="ARBA00048238"/>
    </source>
</evidence>
<keyword evidence="8 17" id="KW-0521">NADP</keyword>
<dbReference type="AlphaFoldDB" id="A0A7C2V7W2"/>
<dbReference type="PROSITE" id="PS51383">
    <property type="entry name" value="YJEF_C_3"/>
    <property type="match status" value="1"/>
</dbReference>
<dbReference type="GO" id="GO:0005524">
    <property type="term" value="F:ATP binding"/>
    <property type="evidence" value="ECO:0007669"/>
    <property type="project" value="UniProtKB-UniRule"/>
</dbReference>
<comment type="similarity">
    <text evidence="3 19">In the N-terminal section; belongs to the NnrE/AIBP family.</text>
</comment>
<comment type="subunit">
    <text evidence="17">Homotetramer.</text>
</comment>
<comment type="cofactor">
    <cofactor evidence="17">
        <name>Mg(2+)</name>
        <dbReference type="ChEBI" id="CHEBI:18420"/>
    </cofactor>
</comment>
<keyword evidence="12 17" id="KW-0456">Lyase</keyword>
<feature type="binding site" evidence="17">
    <location>
        <position position="434"/>
    </location>
    <ligand>
        <name>AMP</name>
        <dbReference type="ChEBI" id="CHEBI:456215"/>
    </ligand>
</feature>
<dbReference type="PANTHER" id="PTHR12592:SF0">
    <property type="entry name" value="ATP-DEPENDENT (S)-NAD(P)H-HYDRATE DEHYDRATASE"/>
    <property type="match status" value="1"/>
</dbReference>
<name>A0A7C2V7W2_9AQUI</name>
<feature type="binding site" evidence="17">
    <location>
        <position position="368"/>
    </location>
    <ligand>
        <name>(6S)-NADPHX</name>
        <dbReference type="ChEBI" id="CHEBI:64076"/>
    </ligand>
</feature>
<keyword evidence="5 18" id="KW-0479">Metal-binding</keyword>
<dbReference type="PROSITE" id="PS01050">
    <property type="entry name" value="YJEF_C_2"/>
    <property type="match status" value="1"/>
</dbReference>
<feature type="binding site" evidence="18">
    <location>
        <position position="58"/>
    </location>
    <ligand>
        <name>K(+)</name>
        <dbReference type="ChEBI" id="CHEBI:29103"/>
    </ligand>
</feature>
<feature type="binding site" evidence="18">
    <location>
        <begin position="57"/>
        <end position="61"/>
    </location>
    <ligand>
        <name>(6S)-NADPHX</name>
        <dbReference type="ChEBI" id="CHEBI:64076"/>
    </ligand>
</feature>
<comment type="cofactor">
    <cofactor evidence="18 19">
        <name>K(+)</name>
        <dbReference type="ChEBI" id="CHEBI:29103"/>
    </cofactor>
    <text evidence="18 19">Binds 1 potassium ion per subunit.</text>
</comment>
<comment type="caution">
    <text evidence="18">Lacks conserved residue(s) required for the propagation of feature annotation.</text>
</comment>
<evidence type="ECO:0000256" key="18">
    <source>
        <dbReference type="HAMAP-Rule" id="MF_01966"/>
    </source>
</evidence>
<comment type="function">
    <text evidence="14 19">Bifunctional enzyme that catalyzes the epimerization of the S- and R-forms of NAD(P)HX and the dehydration of the S-form of NAD(P)HX at the expense of ADP, which is converted to AMP. This allows the repair of both epimers of NAD(P)HX, a damaged form of NAD(P)H that is a result of enzymatic or heat-dependent hydration.</text>
</comment>
<dbReference type="EMBL" id="DSFP01000067">
    <property type="protein sequence ID" value="HEW46521.1"/>
    <property type="molecule type" value="Genomic_DNA"/>
</dbReference>
<evidence type="ECO:0000256" key="9">
    <source>
        <dbReference type="ARBA" id="ARBA00022958"/>
    </source>
</evidence>
<feature type="domain" description="YjeF C-terminal" evidence="20">
    <location>
        <begin position="212"/>
        <end position="494"/>
    </location>
</feature>
<dbReference type="Pfam" id="PF03853">
    <property type="entry name" value="YjeF_N"/>
    <property type="match status" value="1"/>
</dbReference>
<keyword evidence="6 17" id="KW-0547">Nucleotide-binding</keyword>
<dbReference type="NCBIfam" id="TIGR00197">
    <property type="entry name" value="yjeF_nterm"/>
    <property type="match status" value="1"/>
</dbReference>
<dbReference type="InterPro" id="IPR004443">
    <property type="entry name" value="YjeF_N_dom"/>
</dbReference>
<keyword evidence="11 18" id="KW-0413">Isomerase</keyword>
<dbReference type="HAMAP" id="MF_01966">
    <property type="entry name" value="NADHX_epimerase"/>
    <property type="match status" value="1"/>
</dbReference>
<evidence type="ECO:0000256" key="3">
    <source>
        <dbReference type="ARBA" id="ARBA00006001"/>
    </source>
</evidence>
<evidence type="ECO:0000256" key="2">
    <source>
        <dbReference type="ARBA" id="ARBA00000909"/>
    </source>
</evidence>
<dbReference type="InterPro" id="IPR029056">
    <property type="entry name" value="Ribokinase-like"/>
</dbReference>
<accession>A0A7C2V7W2</accession>
<comment type="caution">
    <text evidence="22">The sequence shown here is derived from an EMBL/GenBank/DDBJ whole genome shotgun (WGS) entry which is preliminary data.</text>
</comment>
<dbReference type="CDD" id="cd01171">
    <property type="entry name" value="YXKO-related"/>
    <property type="match status" value="1"/>
</dbReference>
<evidence type="ECO:0000256" key="10">
    <source>
        <dbReference type="ARBA" id="ARBA00023027"/>
    </source>
</evidence>
<feature type="binding site" evidence="17">
    <location>
        <position position="435"/>
    </location>
    <ligand>
        <name>(6S)-NADPHX</name>
        <dbReference type="ChEBI" id="CHEBI:64076"/>
    </ligand>
</feature>
<evidence type="ECO:0000256" key="16">
    <source>
        <dbReference type="ARBA" id="ARBA00049209"/>
    </source>
</evidence>
<evidence type="ECO:0000313" key="22">
    <source>
        <dbReference type="EMBL" id="HEW46521.1"/>
    </source>
</evidence>
<evidence type="ECO:0000256" key="5">
    <source>
        <dbReference type="ARBA" id="ARBA00022723"/>
    </source>
</evidence>
<dbReference type="GO" id="GO:0052856">
    <property type="term" value="F:NAD(P)HX epimerase activity"/>
    <property type="evidence" value="ECO:0007669"/>
    <property type="project" value="UniProtKB-UniRule"/>
</dbReference>
<dbReference type="InterPro" id="IPR036652">
    <property type="entry name" value="YjeF_N_dom_sf"/>
</dbReference>
<dbReference type="Gene3D" id="3.40.1190.20">
    <property type="match status" value="1"/>
</dbReference>
<reference evidence="22" key="1">
    <citation type="journal article" date="2020" name="mSystems">
        <title>Genome- and Community-Level Interaction Insights into Carbon Utilization and Element Cycling Functions of Hydrothermarchaeota in Hydrothermal Sediment.</title>
        <authorList>
            <person name="Zhou Z."/>
            <person name="Liu Y."/>
            <person name="Xu W."/>
            <person name="Pan J."/>
            <person name="Luo Z.H."/>
            <person name="Li M."/>
        </authorList>
    </citation>
    <scope>NUCLEOTIDE SEQUENCE [LARGE SCALE GENOMIC DNA]</scope>
    <source>
        <strain evidence="22">SpSt-132</strain>
    </source>
</reference>
<evidence type="ECO:0000256" key="8">
    <source>
        <dbReference type="ARBA" id="ARBA00022857"/>
    </source>
</evidence>
<dbReference type="EC" id="5.1.99.6" evidence="19"/>
<keyword evidence="9 18" id="KW-0630">Potassium</keyword>
<feature type="binding site" evidence="17">
    <location>
        <position position="316"/>
    </location>
    <ligand>
        <name>(6S)-NADPHX</name>
        <dbReference type="ChEBI" id="CHEBI:64076"/>
    </ligand>
</feature>
<comment type="function">
    <text evidence="17">Catalyzes the dehydration of the S-form of NAD(P)HX at the expense of ADP, which is converted to AMP. Together with NAD(P)HX epimerase, which catalyzes the epimerization of the S- and R-forms, the enzyme allows the repair of both epimers of NAD(P)HX, a damaged form of NAD(P)H that is a result of enzymatic or heat-dependent hydration.</text>
</comment>
<organism evidence="22">
    <name type="scientific">Hydrogenobacter sp</name>
    <dbReference type="NCBI Taxonomy" id="2152829"/>
    <lineage>
        <taxon>Bacteria</taxon>
        <taxon>Pseudomonadati</taxon>
        <taxon>Aquificota</taxon>
        <taxon>Aquificia</taxon>
        <taxon>Aquificales</taxon>
        <taxon>Aquificaceae</taxon>
        <taxon>Hydrogenobacter</taxon>
    </lineage>
</organism>
<proteinExistence type="inferred from homology"/>
<evidence type="ECO:0000259" key="20">
    <source>
        <dbReference type="PROSITE" id="PS51383"/>
    </source>
</evidence>
<dbReference type="SUPFAM" id="SSF64153">
    <property type="entry name" value="YjeF N-terminal domain-like"/>
    <property type="match status" value="1"/>
</dbReference>
<dbReference type="InterPro" id="IPR000631">
    <property type="entry name" value="CARKD"/>
</dbReference>
<protein>
    <recommendedName>
        <fullName evidence="19">Bifunctional NAD(P)H-hydrate repair enzyme</fullName>
    </recommendedName>
    <alternativeName>
        <fullName evidence="19">Nicotinamide nucleotide repair protein</fullName>
    </alternativeName>
    <domain>
        <recommendedName>
            <fullName evidence="19">ADP-dependent (S)-NAD(P)H-hydrate dehydratase</fullName>
            <ecNumber evidence="19">4.2.1.136</ecNumber>
        </recommendedName>
        <alternativeName>
            <fullName evidence="19">ADP-dependent NAD(P)HX dehydratase</fullName>
        </alternativeName>
    </domain>
    <domain>
        <recommendedName>
            <fullName evidence="19">NAD(P)H-hydrate epimerase</fullName>
            <ecNumber evidence="19">5.1.99.6</ecNumber>
        </recommendedName>
    </domain>
</protein>
<evidence type="ECO:0000259" key="21">
    <source>
        <dbReference type="PROSITE" id="PS51385"/>
    </source>
</evidence>
<evidence type="ECO:0000256" key="4">
    <source>
        <dbReference type="ARBA" id="ARBA00009524"/>
    </source>
</evidence>
<evidence type="ECO:0000256" key="19">
    <source>
        <dbReference type="PIRNR" id="PIRNR017184"/>
    </source>
</evidence>
<dbReference type="PROSITE" id="PS51385">
    <property type="entry name" value="YJEF_N"/>
    <property type="match status" value="1"/>
</dbReference>
<comment type="catalytic activity">
    <reaction evidence="1 18 19">
        <text>(6R)-NADHX = (6S)-NADHX</text>
        <dbReference type="Rhea" id="RHEA:32215"/>
        <dbReference type="ChEBI" id="CHEBI:64074"/>
        <dbReference type="ChEBI" id="CHEBI:64075"/>
        <dbReference type="EC" id="5.1.99.6"/>
    </reaction>
</comment>
<comment type="similarity">
    <text evidence="18">Belongs to the NnrE/AIBP family.</text>
</comment>
<dbReference type="PANTHER" id="PTHR12592">
    <property type="entry name" value="ATP-DEPENDENT (S)-NAD(P)H-HYDRATE DEHYDRATASE FAMILY MEMBER"/>
    <property type="match status" value="1"/>
</dbReference>
<dbReference type="GO" id="GO:0110051">
    <property type="term" value="P:metabolite repair"/>
    <property type="evidence" value="ECO:0007669"/>
    <property type="project" value="TreeGrafter"/>
</dbReference>
<comment type="function">
    <text evidence="18">Catalyzes the epimerization of the S- and R-forms of NAD(P)HX, a damaged form of NAD(P)H that is a result of enzymatic or heat-dependent hydration. This is a prerequisite for the S-specific NAD(P)H-hydrate dehydratase to allow the repair of both epimers of NAD(P)HX.</text>
</comment>
<dbReference type="Gene3D" id="3.40.50.10260">
    <property type="entry name" value="YjeF N-terminal domain"/>
    <property type="match status" value="1"/>
</dbReference>
<evidence type="ECO:0000256" key="13">
    <source>
        <dbReference type="ARBA" id="ARBA00023268"/>
    </source>
</evidence>
<feature type="binding site" evidence="17">
    <location>
        <begin position="405"/>
        <end position="409"/>
    </location>
    <ligand>
        <name>AMP</name>
        <dbReference type="ChEBI" id="CHEBI:456215"/>
    </ligand>
</feature>
<keyword evidence="7 17" id="KW-0067">ATP-binding</keyword>
<feature type="domain" description="YjeF N-terminal" evidence="21">
    <location>
        <begin position="9"/>
        <end position="208"/>
    </location>
</feature>
<dbReference type="GO" id="GO:0046496">
    <property type="term" value="P:nicotinamide nucleotide metabolic process"/>
    <property type="evidence" value="ECO:0007669"/>
    <property type="project" value="UniProtKB-UniRule"/>
</dbReference>
<keyword evidence="10 17" id="KW-0520">NAD</keyword>
<keyword evidence="13" id="KW-0511">Multifunctional enzyme</keyword>
<evidence type="ECO:0000256" key="17">
    <source>
        <dbReference type="HAMAP-Rule" id="MF_01965"/>
    </source>
</evidence>
<evidence type="ECO:0000256" key="11">
    <source>
        <dbReference type="ARBA" id="ARBA00023235"/>
    </source>
</evidence>
<dbReference type="Pfam" id="PF01256">
    <property type="entry name" value="Carb_kinase"/>
    <property type="match status" value="1"/>
</dbReference>
<evidence type="ECO:0000256" key="1">
    <source>
        <dbReference type="ARBA" id="ARBA00000013"/>
    </source>
</evidence>
<dbReference type="SUPFAM" id="SSF53613">
    <property type="entry name" value="Ribokinase-like"/>
    <property type="match status" value="1"/>
</dbReference>
<evidence type="ECO:0000256" key="12">
    <source>
        <dbReference type="ARBA" id="ARBA00023239"/>
    </source>
</evidence>
<feature type="binding site" evidence="18">
    <location>
        <position position="151"/>
    </location>
    <ligand>
        <name>(6S)-NADPHX</name>
        <dbReference type="ChEBI" id="CHEBI:64076"/>
    </ligand>
</feature>
<comment type="catalytic activity">
    <reaction evidence="15 17 19">
        <text>(6S)-NADHX + ADP = AMP + phosphate + NADH + H(+)</text>
        <dbReference type="Rhea" id="RHEA:32223"/>
        <dbReference type="ChEBI" id="CHEBI:15378"/>
        <dbReference type="ChEBI" id="CHEBI:43474"/>
        <dbReference type="ChEBI" id="CHEBI:57945"/>
        <dbReference type="ChEBI" id="CHEBI:64074"/>
        <dbReference type="ChEBI" id="CHEBI:456215"/>
        <dbReference type="ChEBI" id="CHEBI:456216"/>
        <dbReference type="EC" id="4.2.1.136"/>
    </reaction>
</comment>
<dbReference type="GO" id="GO:0046872">
    <property type="term" value="F:metal ion binding"/>
    <property type="evidence" value="ECO:0007669"/>
    <property type="project" value="UniProtKB-UniRule"/>
</dbReference>
<sequence length="507" mass="54916">MKILKAKEMQLLDQRTIEGLGMPSILLMEKAGLSVVEAIRRVFPHVKRVLVVAGKGNNGGDGLVVARHLHLLGYKVGYVLALGEDLKGDAGLQLKILKSLGLEPLREVDFKDFDLVVDALFGTGFEPPVKGEALRWIELINNSHLPVVSVDIPSGLSADSAKEYDPSVKANITVTFQFPKVCHLLYPSAKRCGRLYVANIGIPTWLAQDIKREVLLKVDPPKREPDVHKGLMGHVLILGGSTGKTGAVVMSARASTRTGAGLVSVGIPEDLNPIFESSLVEEMSIPLGGKGRLLVEAVKKVLEVQNRFSAVAVGMGMDRYQEGRLIIRELLLGLERPLLIDADGLNNLADLGVEVLKERKGITVLTPHVGEFERLSGLRKDHIVENLIDVAQDFAVKYGCYLVLKSSRTVIATPEGRAYLSIRGTPAMAKGGVGDVLSGILVALLGRGMPAEEALKLGVFLHGLAGEIAERKRHRESLRALDLVEAVPEAYNLIENEACDSFISYIP</sequence>
<dbReference type="GO" id="GO:0052855">
    <property type="term" value="F:ADP-dependent NAD(P)H-hydrate dehydratase activity"/>
    <property type="evidence" value="ECO:0007669"/>
    <property type="project" value="UniProtKB-UniRule"/>
</dbReference>
<comment type="similarity">
    <text evidence="17">Belongs to the NnrD/CARKD family.</text>
</comment>
<evidence type="ECO:0000256" key="6">
    <source>
        <dbReference type="ARBA" id="ARBA00022741"/>
    </source>
</evidence>
<comment type="similarity">
    <text evidence="4 19">In the C-terminal section; belongs to the NnrD/CARKD family.</text>
</comment>
<dbReference type="NCBIfam" id="TIGR00196">
    <property type="entry name" value="yjeF_cterm"/>
    <property type="match status" value="1"/>
</dbReference>
<dbReference type="PIRSF" id="PIRSF017184">
    <property type="entry name" value="Nnr"/>
    <property type="match status" value="1"/>
</dbReference>
<feature type="binding site" evidence="18">
    <location>
        <position position="118"/>
    </location>
    <ligand>
        <name>K(+)</name>
        <dbReference type="ChEBI" id="CHEBI:29103"/>
    </ligand>
</feature>
<gene>
    <name evidence="17" type="primary">nnrD</name>
    <name evidence="18" type="synonym">nnrE</name>
    <name evidence="22" type="ORF">ENO47_07660</name>
</gene>
<evidence type="ECO:0000256" key="14">
    <source>
        <dbReference type="ARBA" id="ARBA00025153"/>
    </source>
</evidence>
<dbReference type="InterPro" id="IPR030677">
    <property type="entry name" value="Nnr"/>
</dbReference>
<dbReference type="InterPro" id="IPR017953">
    <property type="entry name" value="Carbohydrate_kinase_pred_CS"/>
</dbReference>
<feature type="binding site" evidence="18">
    <location>
        <position position="154"/>
    </location>
    <ligand>
        <name>K(+)</name>
        <dbReference type="ChEBI" id="CHEBI:29103"/>
    </ligand>
</feature>
<dbReference type="HAMAP" id="MF_01965">
    <property type="entry name" value="NADHX_dehydratase"/>
    <property type="match status" value="1"/>
</dbReference>
<comment type="catalytic activity">
    <reaction evidence="2 18 19">
        <text>(6R)-NADPHX = (6S)-NADPHX</text>
        <dbReference type="Rhea" id="RHEA:32227"/>
        <dbReference type="ChEBI" id="CHEBI:64076"/>
        <dbReference type="ChEBI" id="CHEBI:64077"/>
        <dbReference type="EC" id="5.1.99.6"/>
    </reaction>
</comment>
<comment type="catalytic activity">
    <reaction evidence="16 17 19">
        <text>(6S)-NADPHX + ADP = AMP + phosphate + NADPH + H(+)</text>
        <dbReference type="Rhea" id="RHEA:32235"/>
        <dbReference type="ChEBI" id="CHEBI:15378"/>
        <dbReference type="ChEBI" id="CHEBI:43474"/>
        <dbReference type="ChEBI" id="CHEBI:57783"/>
        <dbReference type="ChEBI" id="CHEBI:64076"/>
        <dbReference type="ChEBI" id="CHEBI:456215"/>
        <dbReference type="ChEBI" id="CHEBI:456216"/>
        <dbReference type="EC" id="4.2.1.136"/>
    </reaction>
</comment>
<evidence type="ECO:0000256" key="7">
    <source>
        <dbReference type="ARBA" id="ARBA00022840"/>
    </source>
</evidence>